<dbReference type="AlphaFoldDB" id="A0A9P8QCI7"/>
<evidence type="ECO:0000256" key="1">
    <source>
        <dbReference type="SAM" id="MobiDB-lite"/>
    </source>
</evidence>
<proteinExistence type="predicted"/>
<evidence type="ECO:0000313" key="2">
    <source>
        <dbReference type="EMBL" id="KAH3688418.1"/>
    </source>
</evidence>
<protein>
    <submittedName>
        <fullName evidence="2">Uncharacterized protein</fullName>
    </submittedName>
</protein>
<name>A0A9P8QCI7_WICPI</name>
<feature type="region of interest" description="Disordered" evidence="1">
    <location>
        <begin position="169"/>
        <end position="207"/>
    </location>
</feature>
<dbReference type="Proteomes" id="UP000774326">
    <property type="component" value="Unassembled WGS sequence"/>
</dbReference>
<evidence type="ECO:0000313" key="3">
    <source>
        <dbReference type="Proteomes" id="UP000774326"/>
    </source>
</evidence>
<reference evidence="2" key="2">
    <citation type="submission" date="2021-01" db="EMBL/GenBank/DDBJ databases">
        <authorList>
            <person name="Schikora-Tamarit M.A."/>
        </authorList>
    </citation>
    <scope>NUCLEOTIDE SEQUENCE</scope>
    <source>
        <strain evidence="2">CBS2887</strain>
    </source>
</reference>
<accession>A0A9P8QCI7</accession>
<reference evidence="2" key="1">
    <citation type="journal article" date="2021" name="Open Biol.">
        <title>Shared evolutionary footprints suggest mitochondrial oxidative damage underlies multiple complex I losses in fungi.</title>
        <authorList>
            <person name="Schikora-Tamarit M.A."/>
            <person name="Marcet-Houben M."/>
            <person name="Nosek J."/>
            <person name="Gabaldon T."/>
        </authorList>
    </citation>
    <scope>NUCLEOTIDE SEQUENCE</scope>
    <source>
        <strain evidence="2">CBS2887</strain>
    </source>
</reference>
<feature type="compositionally biased region" description="Polar residues" evidence="1">
    <location>
        <begin position="181"/>
        <end position="194"/>
    </location>
</feature>
<keyword evidence="3" id="KW-1185">Reference proteome</keyword>
<feature type="region of interest" description="Disordered" evidence="1">
    <location>
        <begin position="52"/>
        <end position="83"/>
    </location>
</feature>
<organism evidence="2 3">
    <name type="scientific">Wickerhamomyces pijperi</name>
    <name type="common">Yeast</name>
    <name type="synonym">Pichia pijperi</name>
    <dbReference type="NCBI Taxonomy" id="599730"/>
    <lineage>
        <taxon>Eukaryota</taxon>
        <taxon>Fungi</taxon>
        <taxon>Dikarya</taxon>
        <taxon>Ascomycota</taxon>
        <taxon>Saccharomycotina</taxon>
        <taxon>Saccharomycetes</taxon>
        <taxon>Phaffomycetales</taxon>
        <taxon>Wickerhamomycetaceae</taxon>
        <taxon>Wickerhamomyces</taxon>
    </lineage>
</organism>
<feature type="compositionally biased region" description="Acidic residues" evidence="1">
    <location>
        <begin position="54"/>
        <end position="64"/>
    </location>
</feature>
<gene>
    <name evidence="2" type="ORF">WICPIJ_000557</name>
</gene>
<sequence length="207" mass="23579">MFSTRPKCSHYETKIPRSCRKCEFVWKRSKMSRKESVMFALIKKIELAKKSSSEDSESDDEVSDTEVKAEVGQDASDSINHENTKKEHVCMGLDMSRVKSFIYVDIASLHSLYYGLRARYKNYTFAHVTSAKMHGQFHFSNNYFKNYESSGSSLSTPGAVQLRKYSQTPNTIAPAKPTIQRAASKQSQKLNTYPVQLPPSRQPLRST</sequence>
<comment type="caution">
    <text evidence="2">The sequence shown here is derived from an EMBL/GenBank/DDBJ whole genome shotgun (WGS) entry which is preliminary data.</text>
</comment>
<dbReference type="EMBL" id="JAEUBG010000347">
    <property type="protein sequence ID" value="KAH3688418.1"/>
    <property type="molecule type" value="Genomic_DNA"/>
</dbReference>